<comment type="caution">
    <text evidence="6">The sequence shown here is derived from an EMBL/GenBank/DDBJ whole genome shotgun (WGS) entry which is preliminary data.</text>
</comment>
<dbReference type="Gene3D" id="3.10.20.90">
    <property type="entry name" value="Phosphatidylinositol 3-kinase Catalytic Subunit, Chain A, domain 1"/>
    <property type="match status" value="1"/>
</dbReference>
<feature type="coiled-coil region" evidence="2">
    <location>
        <begin position="181"/>
        <end position="222"/>
    </location>
</feature>
<feature type="domain" description="Ubiquitin-like" evidence="4">
    <location>
        <begin position="293"/>
        <end position="368"/>
    </location>
</feature>
<evidence type="ECO:0000256" key="2">
    <source>
        <dbReference type="SAM" id="Coils"/>
    </source>
</evidence>
<reference evidence="6" key="1">
    <citation type="submission" date="2021-02" db="EMBL/GenBank/DDBJ databases">
        <authorList>
            <person name="Dougan E. K."/>
            <person name="Rhodes N."/>
            <person name="Thang M."/>
            <person name="Chan C."/>
        </authorList>
    </citation>
    <scope>NUCLEOTIDE SEQUENCE</scope>
</reference>
<dbReference type="SUPFAM" id="SSF57850">
    <property type="entry name" value="RING/U-box"/>
    <property type="match status" value="1"/>
</dbReference>
<evidence type="ECO:0000259" key="5">
    <source>
        <dbReference type="PROSITE" id="PS50089"/>
    </source>
</evidence>
<protein>
    <recommendedName>
        <fullName evidence="8">RING-type E3 ubiquitin transferase</fullName>
    </recommendedName>
</protein>
<dbReference type="Proteomes" id="UP000626109">
    <property type="component" value="Unassembled WGS sequence"/>
</dbReference>
<dbReference type="InterPro" id="IPR001841">
    <property type="entry name" value="Znf_RING"/>
</dbReference>
<dbReference type="PANTHER" id="PTHR10131:SF94">
    <property type="entry name" value="TNF RECEPTOR-ASSOCIATED FACTOR 4"/>
    <property type="match status" value="1"/>
</dbReference>
<dbReference type="InterPro" id="IPR029071">
    <property type="entry name" value="Ubiquitin-like_domsf"/>
</dbReference>
<name>A0A813HSP6_POLGL</name>
<gene>
    <name evidence="6" type="ORF">PGLA2088_LOCUS2311</name>
</gene>
<keyword evidence="1" id="KW-0862">Zinc</keyword>
<feature type="domain" description="RING-type" evidence="5">
    <location>
        <begin position="36"/>
        <end position="77"/>
    </location>
</feature>
<accession>A0A813HSP6</accession>
<evidence type="ECO:0008006" key="8">
    <source>
        <dbReference type="Google" id="ProtNLM"/>
    </source>
</evidence>
<keyword evidence="1" id="KW-0479">Metal-binding</keyword>
<dbReference type="Pfam" id="PF13923">
    <property type="entry name" value="zf-C3HC4_2"/>
    <property type="match status" value="1"/>
</dbReference>
<dbReference type="InterPro" id="IPR013083">
    <property type="entry name" value="Znf_RING/FYVE/PHD"/>
</dbReference>
<dbReference type="AlphaFoldDB" id="A0A813HSP6"/>
<feature type="compositionally biased region" description="Basic residues" evidence="3">
    <location>
        <begin position="418"/>
        <end position="427"/>
    </location>
</feature>
<evidence type="ECO:0000256" key="1">
    <source>
        <dbReference type="PROSITE-ProRule" id="PRU00175"/>
    </source>
</evidence>
<feature type="compositionally biased region" description="Basic and acidic residues" evidence="3">
    <location>
        <begin position="439"/>
        <end position="449"/>
    </location>
</feature>
<dbReference type="Pfam" id="PF00240">
    <property type="entry name" value="ubiquitin"/>
    <property type="match status" value="1"/>
</dbReference>
<dbReference type="EMBL" id="CAJNNW010001857">
    <property type="protein sequence ID" value="CAE8641383.1"/>
    <property type="molecule type" value="Genomic_DNA"/>
</dbReference>
<dbReference type="InterPro" id="IPR019956">
    <property type="entry name" value="Ubiquitin_dom"/>
</dbReference>
<keyword evidence="2" id="KW-0175">Coiled coil</keyword>
<evidence type="ECO:0000313" key="7">
    <source>
        <dbReference type="Proteomes" id="UP000626109"/>
    </source>
</evidence>
<evidence type="ECO:0000256" key="3">
    <source>
        <dbReference type="SAM" id="MobiDB-lite"/>
    </source>
</evidence>
<dbReference type="PANTHER" id="PTHR10131">
    <property type="entry name" value="TNF RECEPTOR ASSOCIATED FACTOR"/>
    <property type="match status" value="1"/>
</dbReference>
<dbReference type="GO" id="GO:0008270">
    <property type="term" value="F:zinc ion binding"/>
    <property type="evidence" value="ECO:0007669"/>
    <property type="project" value="UniProtKB-KW"/>
</dbReference>
<dbReference type="InterPro" id="IPR000626">
    <property type="entry name" value="Ubiquitin-like_dom"/>
</dbReference>
<dbReference type="SUPFAM" id="SSF54236">
    <property type="entry name" value="Ubiquitin-like"/>
    <property type="match status" value="1"/>
</dbReference>
<sequence>MQQTASYITFASAEITMGLDDARLFDPHAISETLRCSVCHEVFVDPVFCSGRPCQHVFCSACSEEWLEHQTGCPNCREPIRRQDLRRHEVIRSFLDELTIKCTAAGCGWHGRQDAFPGHIEICPVRSLELSRDEALEHIKQRDVEITKMRASAELQVEEVAEKNGIIEAQQAKIELSILEISALREAAKDSDKLLASLQAKLAQERQERSDKDRELATLRSELMAAHYCAKADAAQKFADLQAEEAKKALERAALAQDAARAALHEKSAALLEQQEGQKCQAFGPPVDQTTNMHVFLTSVSGQTLTLNMRAADTIEVMKFMIQDLTLIPISRFYLTFHSRVLKDGRRMNEYQITKDSTVSMRLRLLSMTAEGREAQRVQAAARKRSFRRVAQRFQGAMAESFFKASMRRFWRKHLGGKKGVTRRNKAARIAMEGRRKRRQEEKDKKGVG</sequence>
<dbReference type="PRINTS" id="PR00348">
    <property type="entry name" value="UBIQUITIN"/>
</dbReference>
<organism evidence="6 7">
    <name type="scientific">Polarella glacialis</name>
    <name type="common">Dinoflagellate</name>
    <dbReference type="NCBI Taxonomy" id="89957"/>
    <lineage>
        <taxon>Eukaryota</taxon>
        <taxon>Sar</taxon>
        <taxon>Alveolata</taxon>
        <taxon>Dinophyceae</taxon>
        <taxon>Suessiales</taxon>
        <taxon>Suessiaceae</taxon>
        <taxon>Polarella</taxon>
    </lineage>
</organism>
<keyword evidence="1" id="KW-0863">Zinc-finger</keyword>
<dbReference type="SMART" id="SM00213">
    <property type="entry name" value="UBQ"/>
    <property type="match status" value="1"/>
</dbReference>
<proteinExistence type="predicted"/>
<dbReference type="PROSITE" id="PS50089">
    <property type="entry name" value="ZF_RING_2"/>
    <property type="match status" value="1"/>
</dbReference>
<evidence type="ECO:0000259" key="4">
    <source>
        <dbReference type="PROSITE" id="PS50053"/>
    </source>
</evidence>
<dbReference type="PROSITE" id="PS50053">
    <property type="entry name" value="UBIQUITIN_2"/>
    <property type="match status" value="1"/>
</dbReference>
<dbReference type="Gene3D" id="3.30.40.10">
    <property type="entry name" value="Zinc/RING finger domain, C3HC4 (zinc finger)"/>
    <property type="match status" value="1"/>
</dbReference>
<evidence type="ECO:0000313" key="6">
    <source>
        <dbReference type="EMBL" id="CAE8641383.1"/>
    </source>
</evidence>
<feature type="region of interest" description="Disordered" evidence="3">
    <location>
        <begin position="418"/>
        <end position="449"/>
    </location>
</feature>